<dbReference type="RefSeq" id="WP_190417113.1">
    <property type="nucleotide sequence ID" value="NZ_JAMPKK010000059.1"/>
</dbReference>
<sequence>MDKTTADRLTDLAPMLGKFLSLHPDEQEWLLPLLGRAERRTIRILDEISNHALTFEEIGRLTDTHPNTVKQTLQALSNGGLGFRVSSTGKWLTPVGGRKRKLLKL</sequence>
<dbReference type="Proteomes" id="UP001442494">
    <property type="component" value="Unassembled WGS sequence"/>
</dbReference>
<proteinExistence type="predicted"/>
<gene>
    <name evidence="1" type="ORF">NDI37_21805</name>
</gene>
<accession>A0ABV0JUF6</accession>
<comment type="caution">
    <text evidence="1">The sequence shown here is derived from an EMBL/GenBank/DDBJ whole genome shotgun (WGS) entry which is preliminary data.</text>
</comment>
<evidence type="ECO:0000313" key="1">
    <source>
        <dbReference type="EMBL" id="MEP0867090.1"/>
    </source>
</evidence>
<organism evidence="1 2">
    <name type="scientific">Funiculus sociatus GB2-A5</name>
    <dbReference type="NCBI Taxonomy" id="2933946"/>
    <lineage>
        <taxon>Bacteria</taxon>
        <taxon>Bacillati</taxon>
        <taxon>Cyanobacteriota</taxon>
        <taxon>Cyanophyceae</taxon>
        <taxon>Coleofasciculales</taxon>
        <taxon>Coleofasciculaceae</taxon>
        <taxon>Funiculus</taxon>
    </lineage>
</organism>
<evidence type="ECO:0000313" key="2">
    <source>
        <dbReference type="Proteomes" id="UP001442494"/>
    </source>
</evidence>
<keyword evidence="2" id="KW-1185">Reference proteome</keyword>
<dbReference type="EMBL" id="JAMPKK010000059">
    <property type="protein sequence ID" value="MEP0867090.1"/>
    <property type="molecule type" value="Genomic_DNA"/>
</dbReference>
<name>A0ABV0JUF6_9CYAN</name>
<reference evidence="1 2" key="1">
    <citation type="submission" date="2022-04" db="EMBL/GenBank/DDBJ databases">
        <title>Positive selection, recombination, and allopatry shape intraspecific diversity of widespread and dominant cyanobacteria.</title>
        <authorList>
            <person name="Wei J."/>
            <person name="Shu W."/>
            <person name="Hu C."/>
        </authorList>
    </citation>
    <scope>NUCLEOTIDE SEQUENCE [LARGE SCALE GENOMIC DNA]</scope>
    <source>
        <strain evidence="1 2">GB2-A5</strain>
    </source>
</reference>
<protein>
    <submittedName>
        <fullName evidence="1">Uncharacterized protein</fullName>
    </submittedName>
</protein>